<comment type="similarity">
    <text evidence="2">Belongs to the Asterix family.</text>
</comment>
<reference evidence="8" key="1">
    <citation type="journal article" date="2022" name="IScience">
        <title>Evolution of zygomycete secretomes and the origins of terrestrial fungal ecologies.</title>
        <authorList>
            <person name="Chang Y."/>
            <person name="Wang Y."/>
            <person name="Mondo S."/>
            <person name="Ahrendt S."/>
            <person name="Andreopoulos W."/>
            <person name="Barry K."/>
            <person name="Beard J."/>
            <person name="Benny G.L."/>
            <person name="Blankenship S."/>
            <person name="Bonito G."/>
            <person name="Cuomo C."/>
            <person name="Desiro A."/>
            <person name="Gervers K.A."/>
            <person name="Hundley H."/>
            <person name="Kuo A."/>
            <person name="LaButti K."/>
            <person name="Lang B.F."/>
            <person name="Lipzen A."/>
            <person name="O'Donnell K."/>
            <person name="Pangilinan J."/>
            <person name="Reynolds N."/>
            <person name="Sandor L."/>
            <person name="Smith M.E."/>
            <person name="Tsang A."/>
            <person name="Grigoriev I.V."/>
            <person name="Stajich J.E."/>
            <person name="Spatafora J.W."/>
        </authorList>
    </citation>
    <scope>NUCLEOTIDE SEQUENCE</scope>
    <source>
        <strain evidence="8">RSA 2281</strain>
    </source>
</reference>
<evidence type="ECO:0000256" key="3">
    <source>
        <dbReference type="ARBA" id="ARBA00022692"/>
    </source>
</evidence>
<evidence type="ECO:0000256" key="1">
    <source>
        <dbReference type="ARBA" id="ARBA00004370"/>
    </source>
</evidence>
<comment type="subcellular location">
    <subcellularLocation>
        <location evidence="1">Membrane</location>
    </subcellularLocation>
</comment>
<evidence type="ECO:0000313" key="9">
    <source>
        <dbReference type="Proteomes" id="UP001209540"/>
    </source>
</evidence>
<proteinExistence type="inferred from homology"/>
<keyword evidence="4 7" id="KW-1133">Transmembrane helix</keyword>
<evidence type="ECO:0000256" key="2">
    <source>
        <dbReference type="ARBA" id="ARBA00009066"/>
    </source>
</evidence>
<reference evidence="8" key="2">
    <citation type="submission" date="2023-02" db="EMBL/GenBank/DDBJ databases">
        <authorList>
            <consortium name="DOE Joint Genome Institute"/>
            <person name="Mondo S.J."/>
            <person name="Chang Y."/>
            <person name="Wang Y."/>
            <person name="Ahrendt S."/>
            <person name="Andreopoulos W."/>
            <person name="Barry K."/>
            <person name="Beard J."/>
            <person name="Benny G.L."/>
            <person name="Blankenship S."/>
            <person name="Bonito G."/>
            <person name="Cuomo C."/>
            <person name="Desiro A."/>
            <person name="Gervers K.A."/>
            <person name="Hundley H."/>
            <person name="Kuo A."/>
            <person name="LaButti K."/>
            <person name="Lang B.F."/>
            <person name="Lipzen A."/>
            <person name="O'Donnell K."/>
            <person name="Pangilinan J."/>
            <person name="Reynolds N."/>
            <person name="Sandor L."/>
            <person name="Smith M.W."/>
            <person name="Tsang A."/>
            <person name="Grigoriev I.V."/>
            <person name="Stajich J.E."/>
            <person name="Spatafora J.W."/>
        </authorList>
    </citation>
    <scope>NUCLEOTIDE SEQUENCE</scope>
    <source>
        <strain evidence="8">RSA 2281</strain>
    </source>
</reference>
<feature type="region of interest" description="Disordered" evidence="6">
    <location>
        <begin position="1"/>
        <end position="25"/>
    </location>
</feature>
<evidence type="ECO:0000256" key="7">
    <source>
        <dbReference type="SAM" id="Phobius"/>
    </source>
</evidence>
<dbReference type="GO" id="GO:0044183">
    <property type="term" value="F:protein folding chaperone"/>
    <property type="evidence" value="ECO:0007669"/>
    <property type="project" value="InterPro"/>
</dbReference>
<accession>A0AAD5KFE2</accession>
<dbReference type="Proteomes" id="UP001209540">
    <property type="component" value="Unassembled WGS sequence"/>
</dbReference>
<sequence length="117" mass="13069">MSSSKADPRRVDKIVPYHMPPKQPGDSDYAGNIAMAVSMGGIMMRNTLKAIPWIAAYFGISSLLNTRKSRKDDTVGWSGGLLAFVSLFTYYLNMYMAYKQSTWYNAEDSVNEEPSPV</sequence>
<dbReference type="InterPro" id="IPR005351">
    <property type="entry name" value="ASTER"/>
</dbReference>
<dbReference type="GO" id="GO:0045048">
    <property type="term" value="P:protein insertion into ER membrane"/>
    <property type="evidence" value="ECO:0007669"/>
    <property type="project" value="InterPro"/>
</dbReference>
<dbReference type="AlphaFoldDB" id="A0AAD5KFE2"/>
<feature type="transmembrane region" description="Helical" evidence="7">
    <location>
        <begin position="76"/>
        <end position="93"/>
    </location>
</feature>
<evidence type="ECO:0000256" key="4">
    <source>
        <dbReference type="ARBA" id="ARBA00022989"/>
    </source>
</evidence>
<dbReference type="PANTHER" id="PTHR13193">
    <property type="entry name" value="CGI-140"/>
    <property type="match status" value="1"/>
</dbReference>
<dbReference type="Pfam" id="PF03669">
    <property type="entry name" value="ASTER"/>
    <property type="match status" value="1"/>
</dbReference>
<name>A0AAD5KFE2_9FUNG</name>
<feature type="compositionally biased region" description="Basic and acidic residues" evidence="6">
    <location>
        <begin position="1"/>
        <end position="15"/>
    </location>
</feature>
<keyword evidence="5 7" id="KW-0472">Membrane</keyword>
<evidence type="ECO:0000313" key="8">
    <source>
        <dbReference type="EMBL" id="KAI9269172.1"/>
    </source>
</evidence>
<gene>
    <name evidence="8" type="ORF">BDA99DRAFT_557933</name>
</gene>
<keyword evidence="3 7" id="KW-0812">Transmembrane</keyword>
<keyword evidence="9" id="KW-1185">Reference proteome</keyword>
<organism evidence="8 9">
    <name type="scientific">Phascolomyces articulosus</name>
    <dbReference type="NCBI Taxonomy" id="60185"/>
    <lineage>
        <taxon>Eukaryota</taxon>
        <taxon>Fungi</taxon>
        <taxon>Fungi incertae sedis</taxon>
        <taxon>Mucoromycota</taxon>
        <taxon>Mucoromycotina</taxon>
        <taxon>Mucoromycetes</taxon>
        <taxon>Mucorales</taxon>
        <taxon>Lichtheimiaceae</taxon>
        <taxon>Phascolomyces</taxon>
    </lineage>
</organism>
<evidence type="ECO:0000256" key="6">
    <source>
        <dbReference type="SAM" id="MobiDB-lite"/>
    </source>
</evidence>
<comment type="caution">
    <text evidence="8">The sequence shown here is derived from an EMBL/GenBank/DDBJ whole genome shotgun (WGS) entry which is preliminary data.</text>
</comment>
<dbReference type="GO" id="GO:0005789">
    <property type="term" value="C:endoplasmic reticulum membrane"/>
    <property type="evidence" value="ECO:0007669"/>
    <property type="project" value="InterPro"/>
</dbReference>
<evidence type="ECO:0000256" key="5">
    <source>
        <dbReference type="ARBA" id="ARBA00023136"/>
    </source>
</evidence>
<protein>
    <submittedName>
        <fullName evidence="8">Uncharacterized protein</fullName>
    </submittedName>
</protein>
<dbReference type="PANTHER" id="PTHR13193:SF0">
    <property type="entry name" value="PAT COMPLEX SUBUNIT ASTERIX"/>
    <property type="match status" value="1"/>
</dbReference>
<dbReference type="EMBL" id="JAIXMP010000008">
    <property type="protein sequence ID" value="KAI9269172.1"/>
    <property type="molecule type" value="Genomic_DNA"/>
</dbReference>